<feature type="chain" id="PRO_5024906906" description="Regulatory protein SoxS" evidence="1">
    <location>
        <begin position="20"/>
        <end position="120"/>
    </location>
</feature>
<dbReference type="EMBL" id="BLIV01000002">
    <property type="protein sequence ID" value="GFE49656.1"/>
    <property type="molecule type" value="Genomic_DNA"/>
</dbReference>
<dbReference type="OrthoDB" id="7362982at2"/>
<gene>
    <name evidence="2" type="ORF">So717_14090</name>
</gene>
<keyword evidence="3" id="KW-1185">Reference proteome</keyword>
<feature type="signal peptide" evidence="1">
    <location>
        <begin position="1"/>
        <end position="19"/>
    </location>
</feature>
<dbReference type="Proteomes" id="UP000436522">
    <property type="component" value="Unassembled WGS sequence"/>
</dbReference>
<keyword evidence="1" id="KW-0732">Signal</keyword>
<dbReference type="RefSeq" id="WP_159975512.1">
    <property type="nucleotide sequence ID" value="NZ_BLIV01000002.1"/>
</dbReference>
<accession>A0A640VTV9</accession>
<reference evidence="2 3" key="1">
    <citation type="submission" date="2019-12" db="EMBL/GenBank/DDBJ databases">
        <title>Roseobacter cerasinus sp. nov., isolated from seawater around aquaculture.</title>
        <authorList>
            <person name="Muramatsu S."/>
            <person name="Takabe Y."/>
            <person name="Mori K."/>
            <person name="Takaichi S."/>
            <person name="Hanada S."/>
        </authorList>
    </citation>
    <scope>NUCLEOTIDE SEQUENCE [LARGE SCALE GENOMIC DNA]</scope>
    <source>
        <strain evidence="2 3">AI77</strain>
    </source>
</reference>
<dbReference type="SUPFAM" id="SSF52833">
    <property type="entry name" value="Thioredoxin-like"/>
    <property type="match status" value="1"/>
</dbReference>
<proteinExistence type="predicted"/>
<evidence type="ECO:0000256" key="1">
    <source>
        <dbReference type="SAM" id="SignalP"/>
    </source>
</evidence>
<organism evidence="2 3">
    <name type="scientific">Roseobacter cerasinus</name>
    <dbReference type="NCBI Taxonomy" id="2602289"/>
    <lineage>
        <taxon>Bacteria</taxon>
        <taxon>Pseudomonadati</taxon>
        <taxon>Pseudomonadota</taxon>
        <taxon>Alphaproteobacteria</taxon>
        <taxon>Rhodobacterales</taxon>
        <taxon>Roseobacteraceae</taxon>
        <taxon>Roseobacter</taxon>
    </lineage>
</organism>
<protein>
    <recommendedName>
        <fullName evidence="4">Regulatory protein SoxS</fullName>
    </recommendedName>
</protein>
<evidence type="ECO:0000313" key="2">
    <source>
        <dbReference type="EMBL" id="GFE49656.1"/>
    </source>
</evidence>
<sequence length="120" mass="13454">MLKALAVSCMGLLPLTALADPVLLMAEEDGCYWCGKWNEEIAHIYPKTAEGRTAPLHRYDVHGDAPNVAFDRRVHFTPTFILVQDGREVGRIEGYPGEDFFWGLLTMMFERAAIPLDQAS</sequence>
<evidence type="ECO:0000313" key="3">
    <source>
        <dbReference type="Proteomes" id="UP000436522"/>
    </source>
</evidence>
<comment type="caution">
    <text evidence="2">The sequence shown here is derived from an EMBL/GenBank/DDBJ whole genome shotgun (WGS) entry which is preliminary data.</text>
</comment>
<dbReference type="Gene3D" id="3.40.30.10">
    <property type="entry name" value="Glutaredoxin"/>
    <property type="match status" value="1"/>
</dbReference>
<dbReference type="InterPro" id="IPR036249">
    <property type="entry name" value="Thioredoxin-like_sf"/>
</dbReference>
<evidence type="ECO:0008006" key="4">
    <source>
        <dbReference type="Google" id="ProtNLM"/>
    </source>
</evidence>
<name>A0A640VTV9_9RHOB</name>
<dbReference type="AlphaFoldDB" id="A0A640VTV9"/>